<reference evidence="1 2" key="1">
    <citation type="submission" date="2024-01" db="EMBL/GenBank/DDBJ databases">
        <authorList>
            <person name="Waweru B."/>
        </authorList>
    </citation>
    <scope>NUCLEOTIDE SEQUENCE [LARGE SCALE GENOMIC DNA]</scope>
</reference>
<sequence>MIANSDVIKKYEKPIRQSLKSDKNRNSGGTLLSWNKKAASLKSRDQSVNSYDSRPARVTKRSIVEVYIEPRTLAAERVD</sequence>
<keyword evidence="2" id="KW-1185">Reference proteome</keyword>
<comment type="caution">
    <text evidence="1">The sequence shown here is derived from an EMBL/GenBank/DDBJ whole genome shotgun (WGS) entry which is preliminary data.</text>
</comment>
<gene>
    <name evidence="1" type="ORF">DCAF_LOCUS215</name>
</gene>
<dbReference type="Proteomes" id="UP001314170">
    <property type="component" value="Unassembled WGS sequence"/>
</dbReference>
<dbReference type="AlphaFoldDB" id="A0AAV1QPA8"/>
<accession>A0AAV1QPA8</accession>
<dbReference type="EMBL" id="CAWUPB010000027">
    <property type="protein sequence ID" value="CAK7322605.1"/>
    <property type="molecule type" value="Genomic_DNA"/>
</dbReference>
<name>A0AAV1QPA8_9ROSI</name>
<evidence type="ECO:0000313" key="2">
    <source>
        <dbReference type="Proteomes" id="UP001314170"/>
    </source>
</evidence>
<proteinExistence type="predicted"/>
<organism evidence="1 2">
    <name type="scientific">Dovyalis caffra</name>
    <dbReference type="NCBI Taxonomy" id="77055"/>
    <lineage>
        <taxon>Eukaryota</taxon>
        <taxon>Viridiplantae</taxon>
        <taxon>Streptophyta</taxon>
        <taxon>Embryophyta</taxon>
        <taxon>Tracheophyta</taxon>
        <taxon>Spermatophyta</taxon>
        <taxon>Magnoliopsida</taxon>
        <taxon>eudicotyledons</taxon>
        <taxon>Gunneridae</taxon>
        <taxon>Pentapetalae</taxon>
        <taxon>rosids</taxon>
        <taxon>fabids</taxon>
        <taxon>Malpighiales</taxon>
        <taxon>Salicaceae</taxon>
        <taxon>Flacourtieae</taxon>
        <taxon>Dovyalis</taxon>
    </lineage>
</organism>
<evidence type="ECO:0000313" key="1">
    <source>
        <dbReference type="EMBL" id="CAK7322605.1"/>
    </source>
</evidence>
<protein>
    <submittedName>
        <fullName evidence="1">Uncharacterized protein</fullName>
    </submittedName>
</protein>